<dbReference type="SUPFAM" id="SSF46785">
    <property type="entry name" value="Winged helix' DNA-binding domain"/>
    <property type="match status" value="1"/>
</dbReference>
<reference evidence="5 8" key="2">
    <citation type="submission" date="2021-04" db="EMBL/GenBank/DDBJ databases">
        <title>Whole genome sequence analysis of a thiophenic sulfur metabolizing bacteria.</title>
        <authorList>
            <person name="Akhtar N."/>
            <person name="Akram J."/>
            <person name="Aslam A."/>
        </authorList>
    </citation>
    <scope>NUCLEOTIDE SEQUENCE [LARGE SCALE GENOMIC DNA]</scope>
    <source>
        <strain evidence="5 8">3OW</strain>
    </source>
</reference>
<evidence type="ECO:0000313" key="5">
    <source>
        <dbReference type="EMBL" id="MBS4100405.1"/>
    </source>
</evidence>
<reference evidence="6 7" key="1">
    <citation type="submission" date="2018-12" db="EMBL/GenBank/DDBJ databases">
        <authorList>
            <consortium name="Pathogen Informatics"/>
        </authorList>
    </citation>
    <scope>NUCLEOTIDE SEQUENCE [LARGE SCALE GENOMIC DNA]</scope>
    <source>
        <strain evidence="6 7">NCTC10741</strain>
    </source>
</reference>
<evidence type="ECO:0000313" key="8">
    <source>
        <dbReference type="Proteomes" id="UP000676853"/>
    </source>
</evidence>
<dbReference type="EMBL" id="JAGXOE010000005">
    <property type="protein sequence ID" value="MBS4100405.1"/>
    <property type="molecule type" value="Genomic_DNA"/>
</dbReference>
<proteinExistence type="predicted"/>
<accession>A0A3P8K383</accession>
<dbReference type="InterPro" id="IPR036390">
    <property type="entry name" value="WH_DNA-bd_sf"/>
</dbReference>
<dbReference type="EMBL" id="LR131273">
    <property type="protein sequence ID" value="VDR39829.1"/>
    <property type="molecule type" value="Genomic_DNA"/>
</dbReference>
<dbReference type="PANTHER" id="PTHR33204">
    <property type="entry name" value="TRANSCRIPTIONAL REGULATOR, MARR FAMILY"/>
    <property type="match status" value="1"/>
</dbReference>
<dbReference type="RefSeq" id="WP_126196887.1">
    <property type="nucleotide sequence ID" value="NZ_CP085954.1"/>
</dbReference>
<keyword evidence="3" id="KW-0804">Transcription</keyword>
<dbReference type="GO" id="GO:0003677">
    <property type="term" value="F:DNA binding"/>
    <property type="evidence" value="ECO:0007669"/>
    <property type="project" value="UniProtKB-KW"/>
</dbReference>
<evidence type="ECO:0000256" key="2">
    <source>
        <dbReference type="ARBA" id="ARBA00023125"/>
    </source>
</evidence>
<dbReference type="OrthoDB" id="370168at2"/>
<dbReference type="InterPro" id="IPR036388">
    <property type="entry name" value="WH-like_DNA-bd_sf"/>
</dbReference>
<evidence type="ECO:0000256" key="3">
    <source>
        <dbReference type="ARBA" id="ARBA00023163"/>
    </source>
</evidence>
<name>A0A3P8K383_TSUPA</name>
<keyword evidence="2" id="KW-0238">DNA-binding</keyword>
<dbReference type="Gene3D" id="1.10.10.10">
    <property type="entry name" value="Winged helix-like DNA-binding domain superfamily/Winged helix DNA-binding domain"/>
    <property type="match status" value="1"/>
</dbReference>
<keyword evidence="1" id="KW-0805">Transcription regulation</keyword>
<organism evidence="6 7">
    <name type="scientific">Tsukamurella paurometabola</name>
    <name type="common">Corynebacterium paurometabolum</name>
    <dbReference type="NCBI Taxonomy" id="2061"/>
    <lineage>
        <taxon>Bacteria</taxon>
        <taxon>Bacillati</taxon>
        <taxon>Actinomycetota</taxon>
        <taxon>Actinomycetes</taxon>
        <taxon>Mycobacteriales</taxon>
        <taxon>Tsukamurellaceae</taxon>
        <taxon>Tsukamurella</taxon>
    </lineage>
</organism>
<protein>
    <submittedName>
        <fullName evidence="5">Helix-turn-helix transcriptional regulator</fullName>
    </submittedName>
    <submittedName>
        <fullName evidence="6">Uncharacterized HTH-type transcriptional regulator yybR</fullName>
    </submittedName>
</protein>
<keyword evidence="8" id="KW-1185">Reference proteome</keyword>
<dbReference type="PANTHER" id="PTHR33204:SF37">
    <property type="entry name" value="HTH-TYPE TRANSCRIPTIONAL REGULATOR YODB"/>
    <property type="match status" value="1"/>
</dbReference>
<dbReference type="Proteomes" id="UP000271626">
    <property type="component" value="Chromosome"/>
</dbReference>
<evidence type="ECO:0000256" key="1">
    <source>
        <dbReference type="ARBA" id="ARBA00023015"/>
    </source>
</evidence>
<dbReference type="AlphaFoldDB" id="A0A3P8K383"/>
<evidence type="ECO:0000313" key="7">
    <source>
        <dbReference type="Proteomes" id="UP000271626"/>
    </source>
</evidence>
<dbReference type="Pfam" id="PF01638">
    <property type="entry name" value="HxlR"/>
    <property type="match status" value="1"/>
</dbReference>
<dbReference type="PROSITE" id="PS51118">
    <property type="entry name" value="HTH_HXLR"/>
    <property type="match status" value="1"/>
</dbReference>
<gene>
    <name evidence="6" type="primary">yybR_2</name>
    <name evidence="5" type="ORF">KFZ73_04050</name>
    <name evidence="6" type="ORF">NCTC10741_02975</name>
</gene>
<sequence>MATRTAAERREIERLEYDAFLAQCPSRQLLEQLSSKWVTLLLCALHERPHRYSELSREVAGVSQKMLTQTLRTLERDGLLSRTVEATVPVTVTYTITELGESLYTVVQHLKRWAESNMPAVHRARADYDAATGA</sequence>
<feature type="domain" description="HTH hxlR-type" evidence="4">
    <location>
        <begin position="24"/>
        <end position="122"/>
    </location>
</feature>
<dbReference type="InterPro" id="IPR002577">
    <property type="entry name" value="HTH_HxlR"/>
</dbReference>
<evidence type="ECO:0000259" key="4">
    <source>
        <dbReference type="PROSITE" id="PS51118"/>
    </source>
</evidence>
<dbReference type="Proteomes" id="UP000676853">
    <property type="component" value="Unassembled WGS sequence"/>
</dbReference>
<evidence type="ECO:0000313" key="6">
    <source>
        <dbReference type="EMBL" id="VDR39829.1"/>
    </source>
</evidence>